<proteinExistence type="predicted"/>
<comment type="caution">
    <text evidence="2">The sequence shown here is derived from an EMBL/GenBank/DDBJ whole genome shotgun (WGS) entry which is preliminary data.</text>
</comment>
<feature type="domain" description="Carrier" evidence="1">
    <location>
        <begin position="8"/>
        <end position="57"/>
    </location>
</feature>
<dbReference type="Proteomes" id="UP000523007">
    <property type="component" value="Unassembled WGS sequence"/>
</dbReference>
<evidence type="ECO:0000313" key="3">
    <source>
        <dbReference type="Proteomes" id="UP000523007"/>
    </source>
</evidence>
<dbReference type="InterPro" id="IPR009081">
    <property type="entry name" value="PP-bd_ACP"/>
</dbReference>
<evidence type="ECO:0000313" key="2">
    <source>
        <dbReference type="EMBL" id="MBB4931894.1"/>
    </source>
</evidence>
<dbReference type="EMBL" id="JACHJT010000001">
    <property type="protein sequence ID" value="MBB4931894.1"/>
    <property type="molecule type" value="Genomic_DNA"/>
</dbReference>
<evidence type="ECO:0000259" key="1">
    <source>
        <dbReference type="Pfam" id="PF00550"/>
    </source>
</evidence>
<gene>
    <name evidence="2" type="ORF">F4561_002714</name>
</gene>
<dbReference type="Pfam" id="PF00550">
    <property type="entry name" value="PP-binding"/>
    <property type="match status" value="1"/>
</dbReference>
<sequence>MSEAYDLLIDRLTNYLGLSADDLGPTVTFEELELDSFAMVELGLSLQEDLGFFLPEELDPQTTLEQAAQTMRHTAAEGAQGPQ</sequence>
<dbReference type="SUPFAM" id="SSF47336">
    <property type="entry name" value="ACP-like"/>
    <property type="match status" value="1"/>
</dbReference>
<dbReference type="RefSeq" id="WP_184578803.1">
    <property type="nucleotide sequence ID" value="NZ_JACHJT010000001.1"/>
</dbReference>
<organism evidence="2 3">
    <name type="scientific">Lipingzhangella halophila</name>
    <dbReference type="NCBI Taxonomy" id="1783352"/>
    <lineage>
        <taxon>Bacteria</taxon>
        <taxon>Bacillati</taxon>
        <taxon>Actinomycetota</taxon>
        <taxon>Actinomycetes</taxon>
        <taxon>Streptosporangiales</taxon>
        <taxon>Nocardiopsidaceae</taxon>
        <taxon>Lipingzhangella</taxon>
    </lineage>
</organism>
<accession>A0A7W7RH60</accession>
<reference evidence="2 3" key="1">
    <citation type="submission" date="2020-08" db="EMBL/GenBank/DDBJ databases">
        <title>Sequencing the genomes of 1000 actinobacteria strains.</title>
        <authorList>
            <person name="Klenk H.-P."/>
        </authorList>
    </citation>
    <scope>NUCLEOTIDE SEQUENCE [LARGE SCALE GENOMIC DNA]</scope>
    <source>
        <strain evidence="2 3">DSM 102030</strain>
    </source>
</reference>
<name>A0A7W7RH60_9ACTN</name>
<keyword evidence="3" id="KW-1185">Reference proteome</keyword>
<protein>
    <submittedName>
        <fullName evidence="2">Acyl carrier protein</fullName>
    </submittedName>
</protein>
<dbReference type="Gene3D" id="1.10.1200.10">
    <property type="entry name" value="ACP-like"/>
    <property type="match status" value="1"/>
</dbReference>
<dbReference type="AlphaFoldDB" id="A0A7W7RH60"/>
<dbReference type="InterPro" id="IPR036736">
    <property type="entry name" value="ACP-like_sf"/>
</dbReference>